<evidence type="ECO:0000313" key="2">
    <source>
        <dbReference type="EMBL" id="NML48018.1"/>
    </source>
</evidence>
<evidence type="ECO:0000313" key="3">
    <source>
        <dbReference type="Proteomes" id="UP000541185"/>
    </source>
</evidence>
<feature type="domain" description="AAA+ ATPase" evidence="1">
    <location>
        <begin position="215"/>
        <end position="360"/>
    </location>
</feature>
<accession>A0A848HJV5</accession>
<dbReference type="GO" id="GO:0005524">
    <property type="term" value="F:ATP binding"/>
    <property type="evidence" value="ECO:0007669"/>
    <property type="project" value="InterPro"/>
</dbReference>
<dbReference type="PANTHER" id="PTHR43718">
    <property type="entry name" value="LON PROTEASE"/>
    <property type="match status" value="1"/>
</dbReference>
<dbReference type="Gene3D" id="3.40.50.300">
    <property type="entry name" value="P-loop containing nucleotide triphosphate hydrolases"/>
    <property type="match status" value="1"/>
</dbReference>
<dbReference type="GO" id="GO:0004176">
    <property type="term" value="F:ATP-dependent peptidase activity"/>
    <property type="evidence" value="ECO:0007669"/>
    <property type="project" value="InterPro"/>
</dbReference>
<gene>
    <name evidence="2" type="ORF">HHL11_29995</name>
</gene>
<dbReference type="SMART" id="SM00382">
    <property type="entry name" value="AAA"/>
    <property type="match status" value="1"/>
</dbReference>
<dbReference type="InterPro" id="IPR003593">
    <property type="entry name" value="AAA+_ATPase"/>
</dbReference>
<evidence type="ECO:0000259" key="1">
    <source>
        <dbReference type="SMART" id="SM00382"/>
    </source>
</evidence>
<protein>
    <submittedName>
        <fullName evidence="2">AAA family ATPase</fullName>
    </submittedName>
</protein>
<dbReference type="GO" id="GO:0016887">
    <property type="term" value="F:ATP hydrolysis activity"/>
    <property type="evidence" value="ECO:0007669"/>
    <property type="project" value="InterPro"/>
</dbReference>
<dbReference type="GO" id="GO:0006515">
    <property type="term" value="P:protein quality control for misfolded or incompletely synthesized proteins"/>
    <property type="evidence" value="ECO:0007669"/>
    <property type="project" value="TreeGrafter"/>
</dbReference>
<reference evidence="2 3" key="1">
    <citation type="submission" date="2020-04" db="EMBL/GenBank/DDBJ databases">
        <title>Ramlibacter sp. G-1-2-2 isolated from soil.</title>
        <authorList>
            <person name="Dahal R.H."/>
        </authorList>
    </citation>
    <scope>NUCLEOTIDE SEQUENCE [LARGE SCALE GENOMIC DNA]</scope>
    <source>
        <strain evidence="2 3">G-1-2-2</strain>
    </source>
</reference>
<sequence>MQRSINREVIRRLKKFLVRKGPEAQVARGSVSKGHIGLRPGAAGARDLLSQAQMTAVQVRGERMRAGRSADRDLALQLAAVRALASKVPLKLSAAPEITVATGDARDAGKREDATEHDVAVDDGRRLCHLRPLYQADEMTERLAWARKQRQDVREGLVQTLERAAMSGQMRRLGAPGSSVEFQELRNEFPHFGSVLDFVWKRAVLAGSVAGAEFRLPPVLLNGPAGCGKTAFAERLAKWVGMPISRVDMSSLSASFSIVGLDAGYSTGKPGVVWNALQCEYLSPVVLLDEIDKTRALNSDGGANFLLGLLEPVSASHFQDAFVGLKVDASHVQWIGTSNDLSEVDGPLRSRFRIFEVREPTDDECVHVVRSVFRALRRREPWAESFPEHLPQAVIDSLLNRTAREVWHALEDACAAAVAQGRRELQVADVPTRHFRSRHPIGFVSAHPYGE</sequence>
<dbReference type="Pfam" id="PF00004">
    <property type="entry name" value="AAA"/>
    <property type="match status" value="1"/>
</dbReference>
<comment type="caution">
    <text evidence="2">The sequence shown here is derived from an EMBL/GenBank/DDBJ whole genome shotgun (WGS) entry which is preliminary data.</text>
</comment>
<name>A0A848HJV5_9BURK</name>
<dbReference type="InterPro" id="IPR027065">
    <property type="entry name" value="Lon_Prtase"/>
</dbReference>
<proteinExistence type="predicted"/>
<dbReference type="SUPFAM" id="SSF52540">
    <property type="entry name" value="P-loop containing nucleoside triphosphate hydrolases"/>
    <property type="match status" value="1"/>
</dbReference>
<dbReference type="EMBL" id="JABBFX010000004">
    <property type="protein sequence ID" value="NML48018.1"/>
    <property type="molecule type" value="Genomic_DNA"/>
</dbReference>
<organism evidence="2 3">
    <name type="scientific">Ramlibacter agri</name>
    <dbReference type="NCBI Taxonomy" id="2728837"/>
    <lineage>
        <taxon>Bacteria</taxon>
        <taxon>Pseudomonadati</taxon>
        <taxon>Pseudomonadota</taxon>
        <taxon>Betaproteobacteria</taxon>
        <taxon>Burkholderiales</taxon>
        <taxon>Comamonadaceae</taxon>
        <taxon>Ramlibacter</taxon>
    </lineage>
</organism>
<dbReference type="PANTHER" id="PTHR43718:SF2">
    <property type="entry name" value="LON PROTEASE HOMOLOG, MITOCHONDRIAL"/>
    <property type="match status" value="1"/>
</dbReference>
<dbReference type="InterPro" id="IPR003959">
    <property type="entry name" value="ATPase_AAA_core"/>
</dbReference>
<keyword evidence="3" id="KW-1185">Reference proteome</keyword>
<dbReference type="InterPro" id="IPR027417">
    <property type="entry name" value="P-loop_NTPase"/>
</dbReference>
<dbReference type="GO" id="GO:0004252">
    <property type="term" value="F:serine-type endopeptidase activity"/>
    <property type="evidence" value="ECO:0007669"/>
    <property type="project" value="InterPro"/>
</dbReference>
<dbReference type="Proteomes" id="UP000541185">
    <property type="component" value="Unassembled WGS sequence"/>
</dbReference>
<dbReference type="AlphaFoldDB" id="A0A848HJV5"/>